<dbReference type="PANTHER" id="PTHR32309:SF13">
    <property type="entry name" value="FERRIC ENTEROBACTIN TRANSPORT PROTEIN FEPE"/>
    <property type="match status" value="1"/>
</dbReference>
<keyword evidence="1" id="KW-0812">Transmembrane</keyword>
<dbReference type="AlphaFoldDB" id="A0A0B8ZXB9"/>
<organism evidence="2 3">
    <name type="scientific">Novosphingobium subterraneum</name>
    <dbReference type="NCBI Taxonomy" id="48936"/>
    <lineage>
        <taxon>Bacteria</taxon>
        <taxon>Pseudomonadati</taxon>
        <taxon>Pseudomonadota</taxon>
        <taxon>Alphaproteobacteria</taxon>
        <taxon>Sphingomonadales</taxon>
        <taxon>Sphingomonadaceae</taxon>
        <taxon>Novosphingobium</taxon>
    </lineage>
</organism>
<feature type="transmembrane region" description="Helical" evidence="1">
    <location>
        <begin position="369"/>
        <end position="391"/>
    </location>
</feature>
<dbReference type="STRING" id="48936.NJ75_04477"/>
<evidence type="ECO:0000313" key="2">
    <source>
        <dbReference type="EMBL" id="KHS41757.1"/>
    </source>
</evidence>
<name>A0A0B8ZXB9_9SPHN</name>
<dbReference type="PATRIC" id="fig|48936.3.peg.4515"/>
<dbReference type="RefSeq" id="WP_052242759.1">
    <property type="nucleotide sequence ID" value="NZ_JRVC01000034.1"/>
</dbReference>
<accession>A0A0B8ZXB9</accession>
<evidence type="ECO:0008006" key="4">
    <source>
        <dbReference type="Google" id="ProtNLM"/>
    </source>
</evidence>
<comment type="caution">
    <text evidence="2">The sequence shown here is derived from an EMBL/GenBank/DDBJ whole genome shotgun (WGS) entry which is preliminary data.</text>
</comment>
<dbReference type="PANTHER" id="PTHR32309">
    <property type="entry name" value="TYROSINE-PROTEIN KINASE"/>
    <property type="match status" value="1"/>
</dbReference>
<keyword evidence="3" id="KW-1185">Reference proteome</keyword>
<evidence type="ECO:0000256" key="1">
    <source>
        <dbReference type="SAM" id="Phobius"/>
    </source>
</evidence>
<dbReference type="Proteomes" id="UP000031338">
    <property type="component" value="Unassembled WGS sequence"/>
</dbReference>
<protein>
    <recommendedName>
        <fullName evidence="4">Lipopolysaccharide biosynthesis protein</fullName>
    </recommendedName>
</protein>
<dbReference type="GO" id="GO:0005886">
    <property type="term" value="C:plasma membrane"/>
    <property type="evidence" value="ECO:0007669"/>
    <property type="project" value="TreeGrafter"/>
</dbReference>
<sequence length="446" mass="48164">MSLTQFLRIFWARRGIILIALVASLSAALLAGRVLPPRYTAQSRVLMDVVKPDPVTGEMISSAFARAYVKTQIELIRDYRIAGRATDLLGWADSPELAAQYRARDPNDTRDFRRWLAQRIMDGTSTQLVEGSNVLEISYSSSNPEIAAQVADAIRRAYVDQAIAFKREDAANNARWFRGQADEIRGRLTQAELRLSNFERTNGIVLDQDLIDQESKRLAALSAATPMPTMNMPAVAPANPMAGQIAEANAAIAAAEKSLGPNNPQLIDLRRRRDALIAAGAAATPRVSGGSSGPSLQALVGSQQAKVLAQRGLVDEARRFASDVAVLREQYQKTSARAVDLEQQAQALDSGLTLLGSATTPTQPTFPNWPLLIFGSAALGLVMGVLVALLAELTARRVRGVEDMRFANVPVLGTMSGASDTGGERPTWRKILGDIRILPLKSAGRA</sequence>
<dbReference type="InterPro" id="IPR050445">
    <property type="entry name" value="Bact_polysacc_biosynth/exp"/>
</dbReference>
<reference evidence="2 3" key="1">
    <citation type="submission" date="2014-10" db="EMBL/GenBank/DDBJ databases">
        <title>Draft genome sequence of Novosphingobium subterraneum DSM 12447.</title>
        <authorList>
            <person name="Gan H.M."/>
            <person name="Gan H.Y."/>
            <person name="Savka M.A."/>
        </authorList>
    </citation>
    <scope>NUCLEOTIDE SEQUENCE [LARGE SCALE GENOMIC DNA]</scope>
    <source>
        <strain evidence="2 3">DSM 12447</strain>
    </source>
</reference>
<dbReference type="GO" id="GO:0004713">
    <property type="term" value="F:protein tyrosine kinase activity"/>
    <property type="evidence" value="ECO:0007669"/>
    <property type="project" value="TreeGrafter"/>
</dbReference>
<evidence type="ECO:0000313" key="3">
    <source>
        <dbReference type="Proteomes" id="UP000031338"/>
    </source>
</evidence>
<keyword evidence="1" id="KW-1133">Transmembrane helix</keyword>
<gene>
    <name evidence="2" type="primary">gumC</name>
    <name evidence="2" type="ORF">NJ75_04477</name>
</gene>
<keyword evidence="1" id="KW-0472">Membrane</keyword>
<proteinExistence type="predicted"/>
<dbReference type="EMBL" id="JRVC01000034">
    <property type="protein sequence ID" value="KHS41757.1"/>
    <property type="molecule type" value="Genomic_DNA"/>
</dbReference>